<evidence type="ECO:0000313" key="1">
    <source>
        <dbReference type="EMBL" id="GGE06047.1"/>
    </source>
</evidence>
<keyword evidence="2" id="KW-1185">Reference proteome</keyword>
<reference evidence="1" key="1">
    <citation type="journal article" date="2014" name="Int. J. Syst. Evol. Microbiol.">
        <title>Complete genome sequence of Corynebacterium casei LMG S-19264T (=DSM 44701T), isolated from a smear-ripened cheese.</title>
        <authorList>
            <consortium name="US DOE Joint Genome Institute (JGI-PGF)"/>
            <person name="Walter F."/>
            <person name="Albersmeier A."/>
            <person name="Kalinowski J."/>
            <person name="Ruckert C."/>
        </authorList>
    </citation>
    <scope>NUCLEOTIDE SEQUENCE</scope>
    <source>
        <strain evidence="1">CGMCC 1.15179</strain>
    </source>
</reference>
<accession>A0A8J2VG03</accession>
<comment type="caution">
    <text evidence="1">The sequence shown here is derived from an EMBL/GenBank/DDBJ whole genome shotgun (WGS) entry which is preliminary data.</text>
</comment>
<gene>
    <name evidence="1" type="ORF">GCM10011571_03950</name>
</gene>
<dbReference type="EMBL" id="BMHQ01000001">
    <property type="protein sequence ID" value="GGE06047.1"/>
    <property type="molecule type" value="Genomic_DNA"/>
</dbReference>
<protein>
    <submittedName>
        <fullName evidence="1">Uncharacterized protein</fullName>
    </submittedName>
</protein>
<dbReference type="AlphaFoldDB" id="A0A8J2VG03"/>
<dbReference type="Proteomes" id="UP000625210">
    <property type="component" value="Unassembled WGS sequence"/>
</dbReference>
<name>A0A8J2VG03_9BACL</name>
<organism evidence="1 2">
    <name type="scientific">Marinithermofilum abyssi</name>
    <dbReference type="NCBI Taxonomy" id="1571185"/>
    <lineage>
        <taxon>Bacteria</taxon>
        <taxon>Bacillati</taxon>
        <taxon>Bacillota</taxon>
        <taxon>Bacilli</taxon>
        <taxon>Bacillales</taxon>
        <taxon>Thermoactinomycetaceae</taxon>
        <taxon>Marinithermofilum</taxon>
    </lineage>
</organism>
<sequence>MGATYSIFFGSRFAYRNYTGCSRVKYSLYSYAIFLSGLFNICDVEKGTKAGEFPLLIKPMAI</sequence>
<proteinExistence type="predicted"/>
<reference evidence="1" key="2">
    <citation type="submission" date="2020-09" db="EMBL/GenBank/DDBJ databases">
        <authorList>
            <person name="Sun Q."/>
            <person name="Zhou Y."/>
        </authorList>
    </citation>
    <scope>NUCLEOTIDE SEQUENCE</scope>
    <source>
        <strain evidence="1">CGMCC 1.15179</strain>
    </source>
</reference>
<evidence type="ECO:0000313" key="2">
    <source>
        <dbReference type="Proteomes" id="UP000625210"/>
    </source>
</evidence>